<dbReference type="EMBL" id="GG666700">
    <property type="protein sequence ID" value="EEN43087.1"/>
    <property type="molecule type" value="Genomic_DNA"/>
</dbReference>
<name>C3ZWL8_BRAFL</name>
<evidence type="ECO:0000259" key="5">
    <source>
        <dbReference type="Pfam" id="PF06978"/>
    </source>
</evidence>
<evidence type="ECO:0000256" key="1">
    <source>
        <dbReference type="ARBA" id="ARBA00004123"/>
    </source>
</evidence>
<dbReference type="STRING" id="7739.C3ZWL8"/>
<proteinExistence type="predicted"/>
<gene>
    <name evidence="8" type="ORF">BRAFLDRAFT_102998</name>
</gene>
<evidence type="ECO:0000256" key="3">
    <source>
        <dbReference type="ARBA" id="ARBA00023242"/>
    </source>
</evidence>
<feature type="domain" description="POPLD" evidence="6">
    <location>
        <begin position="411"/>
        <end position="502"/>
    </location>
</feature>
<dbReference type="PANTHER" id="PTHR22731:SF3">
    <property type="entry name" value="RIBONUCLEASES P_MRP PROTEIN SUBUNIT POP1"/>
    <property type="match status" value="1"/>
</dbReference>
<feature type="domain" description="POP1 C-terminal" evidence="7">
    <location>
        <begin position="657"/>
        <end position="706"/>
    </location>
</feature>
<feature type="compositionally biased region" description="Basic residues" evidence="4">
    <location>
        <begin position="84"/>
        <end position="100"/>
    </location>
</feature>
<dbReference type="Pfam" id="PF22770">
    <property type="entry name" value="POP1_C"/>
    <property type="match status" value="2"/>
</dbReference>
<comment type="subcellular location">
    <subcellularLocation>
        <location evidence="1">Nucleus</location>
    </subcellularLocation>
</comment>
<evidence type="ECO:0000256" key="2">
    <source>
        <dbReference type="ARBA" id="ARBA00022694"/>
    </source>
</evidence>
<keyword evidence="2" id="KW-0819">tRNA processing</keyword>
<accession>C3ZWL8</accession>
<feature type="compositionally biased region" description="Polar residues" evidence="4">
    <location>
        <begin position="517"/>
        <end position="618"/>
    </location>
</feature>
<organism>
    <name type="scientific">Branchiostoma floridae</name>
    <name type="common">Florida lancelet</name>
    <name type="synonym">Amphioxus</name>
    <dbReference type="NCBI Taxonomy" id="7739"/>
    <lineage>
        <taxon>Eukaryota</taxon>
        <taxon>Metazoa</taxon>
        <taxon>Chordata</taxon>
        <taxon>Cephalochordata</taxon>
        <taxon>Leptocardii</taxon>
        <taxon>Amphioxiformes</taxon>
        <taxon>Branchiostomatidae</taxon>
        <taxon>Branchiostoma</taxon>
    </lineage>
</organism>
<dbReference type="Pfam" id="PF06978">
    <property type="entry name" value="POP1_N"/>
    <property type="match status" value="2"/>
</dbReference>
<evidence type="ECO:0000259" key="7">
    <source>
        <dbReference type="Pfam" id="PF22770"/>
    </source>
</evidence>
<dbReference type="InterPro" id="IPR039182">
    <property type="entry name" value="Pop1"/>
</dbReference>
<reference evidence="8" key="1">
    <citation type="journal article" date="2008" name="Nature">
        <title>The amphioxus genome and the evolution of the chordate karyotype.</title>
        <authorList>
            <consortium name="US DOE Joint Genome Institute (JGI-PGF)"/>
            <person name="Putnam N.H."/>
            <person name="Butts T."/>
            <person name="Ferrier D.E.K."/>
            <person name="Furlong R.F."/>
            <person name="Hellsten U."/>
            <person name="Kawashima T."/>
            <person name="Robinson-Rechavi M."/>
            <person name="Shoguchi E."/>
            <person name="Terry A."/>
            <person name="Yu J.-K."/>
            <person name="Benito-Gutierrez E.L."/>
            <person name="Dubchak I."/>
            <person name="Garcia-Fernandez J."/>
            <person name="Gibson-Brown J.J."/>
            <person name="Grigoriev I.V."/>
            <person name="Horton A.C."/>
            <person name="de Jong P.J."/>
            <person name="Jurka J."/>
            <person name="Kapitonov V.V."/>
            <person name="Kohara Y."/>
            <person name="Kuroki Y."/>
            <person name="Lindquist E."/>
            <person name="Lucas S."/>
            <person name="Osoegawa K."/>
            <person name="Pennacchio L.A."/>
            <person name="Salamov A.A."/>
            <person name="Satou Y."/>
            <person name="Sauka-Spengler T."/>
            <person name="Schmutz J."/>
            <person name="Shin-I T."/>
            <person name="Toyoda A."/>
            <person name="Bronner-Fraser M."/>
            <person name="Fujiyama A."/>
            <person name="Holland L.Z."/>
            <person name="Holland P.W.H."/>
            <person name="Satoh N."/>
            <person name="Rokhsar D.S."/>
        </authorList>
    </citation>
    <scope>NUCLEOTIDE SEQUENCE [LARGE SCALE GENOMIC DNA]</scope>
    <source>
        <strain evidence="8">S238N-H82</strain>
        <tissue evidence="8">Testes</tissue>
    </source>
</reference>
<feature type="region of interest" description="Disordered" evidence="4">
    <location>
        <begin position="514"/>
        <end position="620"/>
    </location>
</feature>
<protein>
    <submittedName>
        <fullName evidence="8">Uncharacterized protein</fullName>
    </submittedName>
</protein>
<dbReference type="GO" id="GO:0001682">
    <property type="term" value="P:tRNA 5'-leader removal"/>
    <property type="evidence" value="ECO:0007669"/>
    <property type="project" value="InterPro"/>
</dbReference>
<feature type="domain" description="POP1 C-terminal" evidence="7">
    <location>
        <begin position="709"/>
        <end position="765"/>
    </location>
</feature>
<dbReference type="GO" id="GO:0005655">
    <property type="term" value="C:nucleolar ribonuclease P complex"/>
    <property type="evidence" value="ECO:0007669"/>
    <property type="project" value="InterPro"/>
</dbReference>
<dbReference type="GO" id="GO:0000172">
    <property type="term" value="C:ribonuclease MRP complex"/>
    <property type="evidence" value="ECO:0007669"/>
    <property type="project" value="InterPro"/>
</dbReference>
<dbReference type="AlphaFoldDB" id="C3ZWL8"/>
<feature type="compositionally biased region" description="Basic residues" evidence="4">
    <location>
        <begin position="17"/>
        <end position="27"/>
    </location>
</feature>
<dbReference type="FunFam" id="3.30.1360.120:FF:000062">
    <property type="entry name" value="Uncharacterized protein"/>
    <property type="match status" value="1"/>
</dbReference>
<dbReference type="InterPro" id="IPR009723">
    <property type="entry name" value="Pop1_N"/>
</dbReference>
<feature type="region of interest" description="Disordered" evidence="4">
    <location>
        <begin position="77"/>
        <end position="156"/>
    </location>
</feature>
<sequence length="817" mass="86905">MSSPFKHRTAADSAQHLSRHQKFRRKHDGSPVPSPVPSPAAATPGGSGLTVLQFMEARALELNSLLHSAQRLHGPRHALQSLPRHMRRRAVSHNPKRLPRRLREPQPQMAAVEAPGGQRKEDAAELAAGTGNGEVSPAPDVLPAPSSEPTGRFQPAPGSCDLAGDARLARQALPHGQQVGYLAGGLPGRCAILQVGYLAGVLSYRCAILQVCYLTGGLPSRWGYRLPDHPSDKSLRAAYRAMVHHCLIQDISYYGCIELTGPQDNVLRLLAHFTHKDTGDFCSVSSSEGSVEGSATLYRCDCCPHQVLGPVTYMVRSQKGQGEDPSAVSSCQLWLWTHPACTMDILQELQQVGRGLLCREERDAVGVTGDNRRVAGGNSHVAGDNGRVPILLVHQQGRTADRAAASALGTGWDVIMPAGWAMVFWLGFIYRGARAGGLREMRRLHLETGQLFFPDDFPDTGAYRTLQQEQAAKLREQHDRYPPGKRPNFARLGTAAPFHCPWERLVAGWAQLAGTESPGQPQGAQLAGTETSGQLQGAQLAGTETSGQPQGAQLAGTETSGQPQGAQLAGTETSGQLQGAQLAGTETSGQPQGAQLAGTETSGQLQGAQLAGTETSGQPRGLCVARDSRIRKQLSQLCRHGDRSHADHPELVPVLTYLVAVRLRMVSRGTPVAMAMICAPTADDVSGGVAGGAACDPVEPAHPEGRTSDDCDVVRHCSRLTLGYVSAGANSLSLGRGVGVGLCALQGLLGVLQLQGQGQPPVVLLYRHVPAAGILHTSMMEAWCMIDGPTGPPFIIIITVRTAEPITGCNERRYLLL</sequence>
<dbReference type="InterPro" id="IPR055079">
    <property type="entry name" value="POP1_C"/>
</dbReference>
<feature type="domain" description="Pop1 N-terminal" evidence="5">
    <location>
        <begin position="54"/>
        <end position="106"/>
    </location>
</feature>
<dbReference type="InterPro" id="IPR012590">
    <property type="entry name" value="POPLD_dom"/>
</dbReference>
<dbReference type="InParanoid" id="C3ZWL8"/>
<dbReference type="Pfam" id="PF08170">
    <property type="entry name" value="POPLD"/>
    <property type="match status" value="1"/>
</dbReference>
<evidence type="ECO:0000259" key="6">
    <source>
        <dbReference type="Pfam" id="PF08170"/>
    </source>
</evidence>
<feature type="domain" description="Pop1 N-terminal" evidence="5">
    <location>
        <begin position="220"/>
        <end position="261"/>
    </location>
</feature>
<evidence type="ECO:0000313" key="8">
    <source>
        <dbReference type="EMBL" id="EEN43087.1"/>
    </source>
</evidence>
<evidence type="ECO:0000256" key="4">
    <source>
        <dbReference type="SAM" id="MobiDB-lite"/>
    </source>
</evidence>
<dbReference type="PANTHER" id="PTHR22731">
    <property type="entry name" value="RIBONUCLEASES P/MRP PROTEIN SUBUNIT POP1"/>
    <property type="match status" value="1"/>
</dbReference>
<feature type="region of interest" description="Disordered" evidence="4">
    <location>
        <begin position="1"/>
        <end position="47"/>
    </location>
</feature>
<dbReference type="eggNOG" id="KOG3322">
    <property type="taxonomic scope" value="Eukaryota"/>
</dbReference>
<keyword evidence="3" id="KW-0539">Nucleus</keyword>
<dbReference type="SUPFAM" id="SSF103025">
    <property type="entry name" value="Folate-binding domain"/>
    <property type="match status" value="1"/>
</dbReference>